<reference evidence="1" key="1">
    <citation type="submission" date="2023-11" db="EMBL/GenBank/DDBJ databases">
        <authorList>
            <person name="De Vega J J."/>
            <person name="De Vega J J."/>
        </authorList>
    </citation>
    <scope>NUCLEOTIDE SEQUENCE</scope>
</reference>
<dbReference type="AlphaFoldDB" id="A0AAD2HJH7"/>
<comment type="caution">
    <text evidence="1">The sequence shown here is derived from an EMBL/GenBank/DDBJ whole genome shotgun (WGS) entry which is preliminary data.</text>
</comment>
<name>A0AAD2HJH7_9AGAR</name>
<dbReference type="EMBL" id="CAVNYO010000419">
    <property type="protein sequence ID" value="CAK5277101.1"/>
    <property type="molecule type" value="Genomic_DNA"/>
</dbReference>
<sequence>MDPSCLVLISGRDRDKVRRIVKGFAHVQMAIRMNGDAPDQSHARDPRIPKSPAQQNLAVLHIPVLTAHPHPATCRAGESPHTRPTGTDWHMRCTWWMLCSAVATAYISGSADHMFVGSEASPFTVSSSEADAGHARIEIASKSRSRPLMVAKIGEARKLNWNRDSFGESIRQGRSRPVTGLEVADICIYRLSIR</sequence>
<evidence type="ECO:0000313" key="2">
    <source>
        <dbReference type="Proteomes" id="UP001295794"/>
    </source>
</evidence>
<accession>A0AAD2HJH7</accession>
<keyword evidence="2" id="KW-1185">Reference proteome</keyword>
<protein>
    <submittedName>
        <fullName evidence="1">Uncharacterized protein</fullName>
    </submittedName>
</protein>
<evidence type="ECO:0000313" key="1">
    <source>
        <dbReference type="EMBL" id="CAK5277101.1"/>
    </source>
</evidence>
<gene>
    <name evidence="1" type="ORF">MYCIT1_LOCUS25903</name>
</gene>
<dbReference type="Proteomes" id="UP001295794">
    <property type="component" value="Unassembled WGS sequence"/>
</dbReference>
<organism evidence="1 2">
    <name type="scientific">Mycena citricolor</name>
    <dbReference type="NCBI Taxonomy" id="2018698"/>
    <lineage>
        <taxon>Eukaryota</taxon>
        <taxon>Fungi</taxon>
        <taxon>Dikarya</taxon>
        <taxon>Basidiomycota</taxon>
        <taxon>Agaricomycotina</taxon>
        <taxon>Agaricomycetes</taxon>
        <taxon>Agaricomycetidae</taxon>
        <taxon>Agaricales</taxon>
        <taxon>Marasmiineae</taxon>
        <taxon>Mycenaceae</taxon>
        <taxon>Mycena</taxon>
    </lineage>
</organism>
<proteinExistence type="predicted"/>